<sequence>MDLSRNLRALDLKNLDKIRLSELEGRVDQNIGSAISKQQVLNTYLGWLREQLVQDVSVQQGSLVEIWAKSLRNRGFNKENIYDSFKAWQQREALNDPFTRRRFSIVEQELDGLFNVQPPRNNSHFHGYEGLDALNQKENQQPSSKLQPEKGKNKKKRNVSKTDQAKPSDYRVGKQRTGANDIPVTKRRTQGPSTAGEEVTVIELDSPTGPRKHTSTVVSVTPAVVRTPKRARSPCDPDELVITRETILLDTPPEKMQPRRPVEDTPNSRADYKGDYISAVRAGVLDDVAPGKEYTCKRCHWLHLCPTNLDPGFDVPPSPSYRCNFCQRAGEHFATLCPRNDQEWSLTQQRKNAGPLDAVKRSRDLQRSPLTGGDSYRPKDALRSHHDRADTFRPRYRDGRSHSPRRQGRRDVEEPVPSSPYRERDDRMSWPDRTRHDALRQPEGYTSTSHQPQRKMRALRGRHPGRYEDSEGRLFYEEDDDVFITITETPPALAARVTPRPPRVTLSEETPRTRPRVVPIVSHRPHTGVSKQYHCQKAAAEADDFLHNLREQIRNDSIEATCISEMSTILDQVCRNEDPLLFQDDNGTLCKKVTSPPFRDEVVRLFASRANPIVHRPSERRLAAEFWDDAGN</sequence>
<feature type="compositionally biased region" description="Basic and acidic residues" evidence="1">
    <location>
        <begin position="376"/>
        <end position="401"/>
    </location>
</feature>
<comment type="caution">
    <text evidence="2">The sequence shown here is derived from an EMBL/GenBank/DDBJ whole genome shotgun (WGS) entry which is preliminary data.</text>
</comment>
<evidence type="ECO:0008006" key="4">
    <source>
        <dbReference type="Google" id="ProtNLM"/>
    </source>
</evidence>
<feature type="compositionally biased region" description="Basic and acidic residues" evidence="1">
    <location>
        <begin position="421"/>
        <end position="440"/>
    </location>
</feature>
<name>A0ABR2XI93_9PEZI</name>
<feature type="compositionally biased region" description="Basic and acidic residues" evidence="1">
    <location>
        <begin position="163"/>
        <end position="172"/>
    </location>
</feature>
<reference evidence="2 3" key="1">
    <citation type="submission" date="2024-02" db="EMBL/GenBank/DDBJ databases">
        <title>First draft genome assembly of two strains of Seiridium cardinale.</title>
        <authorList>
            <person name="Emiliani G."/>
            <person name="Scali E."/>
        </authorList>
    </citation>
    <scope>NUCLEOTIDE SEQUENCE [LARGE SCALE GENOMIC DNA]</scope>
    <source>
        <strain evidence="2 3">BM-138-000479</strain>
    </source>
</reference>
<evidence type="ECO:0000313" key="2">
    <source>
        <dbReference type="EMBL" id="KAK9773550.1"/>
    </source>
</evidence>
<gene>
    <name evidence="2" type="ORF">SCAR479_09694</name>
</gene>
<evidence type="ECO:0000313" key="3">
    <source>
        <dbReference type="Proteomes" id="UP001465668"/>
    </source>
</evidence>
<feature type="region of interest" description="Disordered" evidence="1">
    <location>
        <begin position="138"/>
        <end position="197"/>
    </location>
</feature>
<evidence type="ECO:0000256" key="1">
    <source>
        <dbReference type="SAM" id="MobiDB-lite"/>
    </source>
</evidence>
<accession>A0ABR2XI93</accession>
<proteinExistence type="predicted"/>
<feature type="region of interest" description="Disordered" evidence="1">
    <location>
        <begin position="349"/>
        <end position="458"/>
    </location>
</feature>
<organism evidence="2 3">
    <name type="scientific">Seiridium cardinale</name>
    <dbReference type="NCBI Taxonomy" id="138064"/>
    <lineage>
        <taxon>Eukaryota</taxon>
        <taxon>Fungi</taxon>
        <taxon>Dikarya</taxon>
        <taxon>Ascomycota</taxon>
        <taxon>Pezizomycotina</taxon>
        <taxon>Sordariomycetes</taxon>
        <taxon>Xylariomycetidae</taxon>
        <taxon>Amphisphaeriales</taxon>
        <taxon>Sporocadaceae</taxon>
        <taxon>Seiridium</taxon>
    </lineage>
</organism>
<keyword evidence="3" id="KW-1185">Reference proteome</keyword>
<dbReference type="EMBL" id="JARVKM010000049">
    <property type="protein sequence ID" value="KAK9773550.1"/>
    <property type="molecule type" value="Genomic_DNA"/>
</dbReference>
<protein>
    <recommendedName>
        <fullName evidence="4">Zinc knuckle CX2CX3GHX4C domain-containing protein</fullName>
    </recommendedName>
</protein>
<dbReference type="Proteomes" id="UP001465668">
    <property type="component" value="Unassembled WGS sequence"/>
</dbReference>